<comment type="caution">
    <text evidence="1">The sequence shown here is derived from an EMBL/GenBank/DDBJ whole genome shotgun (WGS) entry which is preliminary data.</text>
</comment>
<accession>D1QTQ2</accession>
<dbReference type="AlphaFoldDB" id="D1QTQ2"/>
<sequence length="43" mass="5108">MFFFLSGRLFYCHFDSLIVLLKSFLDSAEISYALCLHKLRYQA</sequence>
<protein>
    <submittedName>
        <fullName evidence="1">Uncharacterized protein</fullName>
    </submittedName>
</protein>
<reference evidence="1 2" key="1">
    <citation type="submission" date="2009-11" db="EMBL/GenBank/DDBJ databases">
        <authorList>
            <person name="Weinstock G."/>
            <person name="Sodergren E."/>
            <person name="Clifton S."/>
            <person name="Fulton L."/>
            <person name="Fulton B."/>
            <person name="Courtney L."/>
            <person name="Fronick C."/>
            <person name="Harrison M."/>
            <person name="Strong C."/>
            <person name="Farmer C."/>
            <person name="Delahaunty K."/>
            <person name="Markovic C."/>
            <person name="Hall O."/>
            <person name="Minx P."/>
            <person name="Tomlinson C."/>
            <person name="Mitreva M."/>
            <person name="Nelson J."/>
            <person name="Hou S."/>
            <person name="Wollam A."/>
            <person name="Pepin K.H."/>
            <person name="Johnson M."/>
            <person name="Bhonagiri V."/>
            <person name="Nash W.E."/>
            <person name="Warren W."/>
            <person name="Chinwalla A."/>
            <person name="Mardis E.R."/>
            <person name="Wilson R.K."/>
        </authorList>
    </citation>
    <scope>NUCLEOTIDE SEQUENCE [LARGE SCALE GENOMIC DNA]</scope>
    <source>
        <strain evidence="1 2">F0302</strain>
    </source>
</reference>
<dbReference type="EMBL" id="ACUZ02000039">
    <property type="protein sequence ID" value="EFB31232.1"/>
    <property type="molecule type" value="Genomic_DNA"/>
</dbReference>
<evidence type="ECO:0000313" key="2">
    <source>
        <dbReference type="Proteomes" id="UP000004079"/>
    </source>
</evidence>
<organism evidence="1 2">
    <name type="scientific">Segatella oris F0302</name>
    <dbReference type="NCBI Taxonomy" id="649760"/>
    <lineage>
        <taxon>Bacteria</taxon>
        <taxon>Pseudomonadati</taxon>
        <taxon>Bacteroidota</taxon>
        <taxon>Bacteroidia</taxon>
        <taxon>Bacteroidales</taxon>
        <taxon>Prevotellaceae</taxon>
        <taxon>Segatella</taxon>
    </lineage>
</organism>
<proteinExistence type="predicted"/>
<name>D1QTQ2_9BACT</name>
<dbReference type="Proteomes" id="UP000004079">
    <property type="component" value="Unassembled WGS sequence"/>
</dbReference>
<evidence type="ECO:0000313" key="1">
    <source>
        <dbReference type="EMBL" id="EFB31232.1"/>
    </source>
</evidence>
<gene>
    <name evidence="1" type="ORF">HMPREF0971_02381</name>
</gene>
<dbReference type="HOGENOM" id="CLU_3237756_0_0_10"/>